<dbReference type="SUPFAM" id="SSF55785">
    <property type="entry name" value="PYP-like sensor domain (PAS domain)"/>
    <property type="match status" value="1"/>
</dbReference>
<gene>
    <name evidence="14" type="ORF">BXY39_0458</name>
</gene>
<evidence type="ECO:0000256" key="7">
    <source>
        <dbReference type="ARBA" id="ARBA00059827"/>
    </source>
</evidence>
<dbReference type="PROSITE" id="PS50883">
    <property type="entry name" value="EAL"/>
    <property type="match status" value="1"/>
</dbReference>
<evidence type="ECO:0000256" key="2">
    <source>
        <dbReference type="ARBA" id="ARBA00012438"/>
    </source>
</evidence>
<feature type="domain" description="PAC" evidence="11">
    <location>
        <begin position="80"/>
        <end position="130"/>
    </location>
</feature>
<sequence>MNEMIPSKILLGATLDTIIAIDSDGTILYVNAAMTNLLGWGENALLGRNVSMLMNAGDSDRHDSYIRRYLQTREPQIIGIGREVMARHRDGTLIPVGLTIAEFTFKEGTYFVGTLRDLRDRRRIERQLAEMKRHDPLTGLFNRQAFVREARLVLSGSDRDGIRNCCLLALDFVKFSILNNRLGLRTGDQTLKSLMIRLEKTCPPRSIIGRMYSDQFAVLLYDRPYEECLEIACEISANLSKPFDTGQTVDPVRTRIAVTRISRQDTDVEETFAALEKLKKTRIPDGGLIEFSDTARDDLHRLINLENDIARALDNGEITSYGQPIVGSRDRRVRAIELLARWRHPAHGTIAPDQFIAMIERQALGLTLVRKQIADAARLLADMGRVTALKTDTGSETDGRPDSGTGPVTETSTETGTDSDLDDGLKIFVNCGARVLLQGDFTAMLQDLLTEFPYLTGRLGIELTEQESMHHSELGAGIMADLNDMGVAVAIDDFGTGYSSLAYLLQLNPEKIKIDRSFVSNMLDDWKSLALCESIAGIARAMKLDVVAEGVETEGQAAKLQALGVKYLQGYLFSKPLPLDGLADLLRSGGRFPVRRRNARTKAAE</sequence>
<dbReference type="Pfam" id="PF00989">
    <property type="entry name" value="PAS"/>
    <property type="match status" value="1"/>
</dbReference>
<dbReference type="GO" id="GO:0004673">
    <property type="term" value="F:protein histidine kinase activity"/>
    <property type="evidence" value="ECO:0007669"/>
    <property type="project" value="UniProtKB-EC"/>
</dbReference>
<dbReference type="OrthoDB" id="7251575at2"/>
<evidence type="ECO:0000256" key="1">
    <source>
        <dbReference type="ARBA" id="ARBA00000085"/>
    </source>
</evidence>
<dbReference type="PANTHER" id="PTHR44757">
    <property type="entry name" value="DIGUANYLATE CYCLASE DGCP"/>
    <property type="match status" value="1"/>
</dbReference>
<dbReference type="Pfam" id="PF00990">
    <property type="entry name" value="GGDEF"/>
    <property type="match status" value="1"/>
</dbReference>
<dbReference type="InterPro" id="IPR000700">
    <property type="entry name" value="PAS-assoc_C"/>
</dbReference>
<feature type="domain" description="EAL" evidence="12">
    <location>
        <begin position="302"/>
        <end position="590"/>
    </location>
</feature>
<keyword evidence="4" id="KW-0547">Nucleotide-binding</keyword>
<dbReference type="Gene3D" id="3.20.20.450">
    <property type="entry name" value="EAL domain"/>
    <property type="match status" value="1"/>
</dbReference>
<name>A0A3M0CU34_9PROT</name>
<dbReference type="CDD" id="cd01949">
    <property type="entry name" value="GGDEF"/>
    <property type="match status" value="1"/>
</dbReference>
<comment type="function">
    <text evidence="7">Putative oxygen sensor; modulates the activity of FixJ, a transcriptional activator of nitrogen fixation fixK gene. FixL probably acts as a kinase that phosphorylates FixJ.</text>
</comment>
<dbReference type="InterPro" id="IPR052155">
    <property type="entry name" value="Biofilm_reg_signaling"/>
</dbReference>
<dbReference type="InterPro" id="IPR035965">
    <property type="entry name" value="PAS-like_dom_sf"/>
</dbReference>
<dbReference type="Proteomes" id="UP000271227">
    <property type="component" value="Unassembled WGS sequence"/>
</dbReference>
<dbReference type="GO" id="GO:0005524">
    <property type="term" value="F:ATP binding"/>
    <property type="evidence" value="ECO:0007669"/>
    <property type="project" value="UniProtKB-KW"/>
</dbReference>
<evidence type="ECO:0000256" key="9">
    <source>
        <dbReference type="SAM" id="MobiDB-lite"/>
    </source>
</evidence>
<dbReference type="CDD" id="cd01948">
    <property type="entry name" value="EAL"/>
    <property type="match status" value="1"/>
</dbReference>
<comment type="caution">
    <text evidence="14">The sequence shown here is derived from an EMBL/GenBank/DDBJ whole genome shotgun (WGS) entry which is preliminary data.</text>
</comment>
<dbReference type="Gene3D" id="3.30.450.20">
    <property type="entry name" value="PAS domain"/>
    <property type="match status" value="1"/>
</dbReference>
<evidence type="ECO:0000259" key="13">
    <source>
        <dbReference type="PROSITE" id="PS50887"/>
    </source>
</evidence>
<evidence type="ECO:0000259" key="11">
    <source>
        <dbReference type="PROSITE" id="PS50113"/>
    </source>
</evidence>
<dbReference type="InterPro" id="IPR001633">
    <property type="entry name" value="EAL_dom"/>
</dbReference>
<feature type="domain" description="GGDEF" evidence="13">
    <location>
        <begin position="163"/>
        <end position="294"/>
    </location>
</feature>
<evidence type="ECO:0000259" key="12">
    <source>
        <dbReference type="PROSITE" id="PS50883"/>
    </source>
</evidence>
<accession>A0A3M0CU34</accession>
<dbReference type="SUPFAM" id="SSF141868">
    <property type="entry name" value="EAL domain-like"/>
    <property type="match status" value="2"/>
</dbReference>
<dbReference type="RefSeq" id="WP_121937190.1">
    <property type="nucleotide sequence ID" value="NZ_REFR01000009.1"/>
</dbReference>
<dbReference type="SMART" id="SM00052">
    <property type="entry name" value="EAL"/>
    <property type="match status" value="1"/>
</dbReference>
<evidence type="ECO:0000256" key="6">
    <source>
        <dbReference type="ARBA" id="ARBA00022840"/>
    </source>
</evidence>
<dbReference type="NCBIfam" id="TIGR00254">
    <property type="entry name" value="GGDEF"/>
    <property type="match status" value="1"/>
</dbReference>
<evidence type="ECO:0000313" key="15">
    <source>
        <dbReference type="Proteomes" id="UP000271227"/>
    </source>
</evidence>
<dbReference type="EMBL" id="REFR01000009">
    <property type="protein sequence ID" value="RMB11970.1"/>
    <property type="molecule type" value="Genomic_DNA"/>
</dbReference>
<evidence type="ECO:0000256" key="4">
    <source>
        <dbReference type="ARBA" id="ARBA00022741"/>
    </source>
</evidence>
<keyword evidence="3" id="KW-0808">Transferase</keyword>
<organism evidence="14 15">
    <name type="scientific">Eilatimonas milleporae</name>
    <dbReference type="NCBI Taxonomy" id="911205"/>
    <lineage>
        <taxon>Bacteria</taxon>
        <taxon>Pseudomonadati</taxon>
        <taxon>Pseudomonadota</taxon>
        <taxon>Alphaproteobacteria</taxon>
        <taxon>Kordiimonadales</taxon>
        <taxon>Kordiimonadaceae</taxon>
        <taxon>Eilatimonas</taxon>
    </lineage>
</organism>
<dbReference type="SMART" id="SM00267">
    <property type="entry name" value="GGDEF"/>
    <property type="match status" value="1"/>
</dbReference>
<proteinExistence type="predicted"/>
<feature type="domain" description="PAS" evidence="10">
    <location>
        <begin position="10"/>
        <end position="73"/>
    </location>
</feature>
<evidence type="ECO:0000259" key="10">
    <source>
        <dbReference type="PROSITE" id="PS50112"/>
    </source>
</evidence>
<comment type="catalytic activity">
    <reaction evidence="1">
        <text>ATP + protein L-histidine = ADP + protein N-phospho-L-histidine.</text>
        <dbReference type="EC" id="2.7.13.3"/>
    </reaction>
</comment>
<dbReference type="InterPro" id="IPR000160">
    <property type="entry name" value="GGDEF_dom"/>
</dbReference>
<dbReference type="PROSITE" id="PS50113">
    <property type="entry name" value="PAC"/>
    <property type="match status" value="1"/>
</dbReference>
<feature type="region of interest" description="Disordered" evidence="9">
    <location>
        <begin position="390"/>
        <end position="418"/>
    </location>
</feature>
<dbReference type="PROSITE" id="PS50887">
    <property type="entry name" value="GGDEF"/>
    <property type="match status" value="1"/>
</dbReference>
<dbReference type="FunFam" id="3.30.450.20:FF:000060">
    <property type="entry name" value="Sensor protein FixL"/>
    <property type="match status" value="1"/>
</dbReference>
<dbReference type="InterPro" id="IPR043128">
    <property type="entry name" value="Rev_trsase/Diguanyl_cyclase"/>
</dbReference>
<dbReference type="Gene3D" id="3.30.70.270">
    <property type="match status" value="1"/>
</dbReference>
<evidence type="ECO:0000256" key="8">
    <source>
        <dbReference type="ARBA" id="ARBA00070616"/>
    </source>
</evidence>
<dbReference type="CDD" id="cd00130">
    <property type="entry name" value="PAS"/>
    <property type="match status" value="1"/>
</dbReference>
<dbReference type="EC" id="2.7.13.3" evidence="2"/>
<dbReference type="AlphaFoldDB" id="A0A3M0CU34"/>
<dbReference type="PROSITE" id="PS50112">
    <property type="entry name" value="PAS"/>
    <property type="match status" value="1"/>
</dbReference>
<dbReference type="InParanoid" id="A0A3M0CU34"/>
<dbReference type="InterPro" id="IPR029787">
    <property type="entry name" value="Nucleotide_cyclase"/>
</dbReference>
<evidence type="ECO:0000256" key="3">
    <source>
        <dbReference type="ARBA" id="ARBA00022679"/>
    </source>
</evidence>
<keyword evidence="6" id="KW-0067">ATP-binding</keyword>
<protein>
    <recommendedName>
        <fullName evidence="8">Sensor protein FixL</fullName>
        <ecNumber evidence="2">2.7.13.3</ecNumber>
    </recommendedName>
</protein>
<evidence type="ECO:0000313" key="14">
    <source>
        <dbReference type="EMBL" id="RMB11970.1"/>
    </source>
</evidence>
<dbReference type="Pfam" id="PF00563">
    <property type="entry name" value="EAL"/>
    <property type="match status" value="2"/>
</dbReference>
<dbReference type="GO" id="GO:0006355">
    <property type="term" value="P:regulation of DNA-templated transcription"/>
    <property type="evidence" value="ECO:0007669"/>
    <property type="project" value="InterPro"/>
</dbReference>
<reference evidence="14 15" key="1">
    <citation type="submission" date="2018-10" db="EMBL/GenBank/DDBJ databases">
        <title>Genomic Encyclopedia of Archaeal and Bacterial Type Strains, Phase II (KMG-II): from individual species to whole genera.</title>
        <authorList>
            <person name="Goeker M."/>
        </authorList>
    </citation>
    <scope>NUCLEOTIDE SEQUENCE [LARGE SCALE GENOMIC DNA]</scope>
    <source>
        <strain evidence="14 15">DSM 25217</strain>
    </source>
</reference>
<dbReference type="SMART" id="SM00091">
    <property type="entry name" value="PAS"/>
    <property type="match status" value="1"/>
</dbReference>
<keyword evidence="5" id="KW-0418">Kinase</keyword>
<dbReference type="PANTHER" id="PTHR44757:SF2">
    <property type="entry name" value="BIOFILM ARCHITECTURE MAINTENANCE PROTEIN MBAA"/>
    <property type="match status" value="1"/>
</dbReference>
<dbReference type="InterPro" id="IPR000014">
    <property type="entry name" value="PAS"/>
</dbReference>
<dbReference type="InterPro" id="IPR035919">
    <property type="entry name" value="EAL_sf"/>
</dbReference>
<dbReference type="SUPFAM" id="SSF55073">
    <property type="entry name" value="Nucleotide cyclase"/>
    <property type="match status" value="1"/>
</dbReference>
<dbReference type="NCBIfam" id="TIGR00229">
    <property type="entry name" value="sensory_box"/>
    <property type="match status" value="1"/>
</dbReference>
<dbReference type="InterPro" id="IPR013767">
    <property type="entry name" value="PAS_fold"/>
</dbReference>
<keyword evidence="15" id="KW-1185">Reference proteome</keyword>
<evidence type="ECO:0000256" key="5">
    <source>
        <dbReference type="ARBA" id="ARBA00022777"/>
    </source>
</evidence>